<reference evidence="1 2" key="1">
    <citation type="submission" date="2018-06" db="EMBL/GenBank/DDBJ databases">
        <title>Freshwater and sediment microbial communities from various areas in North America, analyzing microbe dynamics in response to fracking.</title>
        <authorList>
            <person name="Lamendella R."/>
        </authorList>
    </citation>
    <scope>NUCLEOTIDE SEQUENCE [LARGE SCALE GENOMIC DNA]</scope>
    <source>
        <strain evidence="1 2">97B</strain>
    </source>
</reference>
<accession>A0A366EPQ4</accession>
<dbReference type="EMBL" id="QNRJ01000006">
    <property type="protein sequence ID" value="RBP04264.1"/>
    <property type="molecule type" value="Genomic_DNA"/>
</dbReference>
<gene>
    <name evidence="1" type="ORF">DET59_10650</name>
</gene>
<proteinExistence type="predicted"/>
<dbReference type="AlphaFoldDB" id="A0A366EPQ4"/>
<evidence type="ECO:0000313" key="2">
    <source>
        <dbReference type="Proteomes" id="UP000252118"/>
    </source>
</evidence>
<dbReference type="OrthoDB" id="2884420at2"/>
<organism evidence="1 2">
    <name type="scientific">Rossellomorea aquimaris</name>
    <dbReference type="NCBI Taxonomy" id="189382"/>
    <lineage>
        <taxon>Bacteria</taxon>
        <taxon>Bacillati</taxon>
        <taxon>Bacillota</taxon>
        <taxon>Bacilli</taxon>
        <taxon>Bacillales</taxon>
        <taxon>Bacillaceae</taxon>
        <taxon>Rossellomorea</taxon>
    </lineage>
</organism>
<evidence type="ECO:0000313" key="1">
    <source>
        <dbReference type="EMBL" id="RBP04264.1"/>
    </source>
</evidence>
<name>A0A366EPQ4_9BACI</name>
<protein>
    <submittedName>
        <fullName evidence="1">Uncharacterized protein</fullName>
    </submittedName>
</protein>
<dbReference type="Proteomes" id="UP000252118">
    <property type="component" value="Unassembled WGS sequence"/>
</dbReference>
<sequence length="67" mass="7652">MIWALLITGVIIGLLVRLMRTTFKSGYGMSGDLFDKPVYVKTCIHCHRRIPKDYQKSLCPHCGKLVE</sequence>
<comment type="caution">
    <text evidence="1">The sequence shown here is derived from an EMBL/GenBank/DDBJ whole genome shotgun (WGS) entry which is preliminary data.</text>
</comment>